<evidence type="ECO:0000256" key="2">
    <source>
        <dbReference type="ARBA" id="ARBA00004196"/>
    </source>
</evidence>
<evidence type="ECO:0000313" key="11">
    <source>
        <dbReference type="Proteomes" id="UP001056291"/>
    </source>
</evidence>
<dbReference type="EMBL" id="CP098747">
    <property type="protein sequence ID" value="USG60691.1"/>
    <property type="molecule type" value="Genomic_DNA"/>
</dbReference>
<dbReference type="CDD" id="cd12797">
    <property type="entry name" value="M23_peptidase"/>
    <property type="match status" value="1"/>
</dbReference>
<accession>A0ABY4W1G1</accession>
<feature type="domain" description="M23ase beta-sheet core" evidence="8">
    <location>
        <begin position="311"/>
        <end position="408"/>
    </location>
</feature>
<dbReference type="Pfam" id="PF19425">
    <property type="entry name" value="Csd3_N2"/>
    <property type="match status" value="1"/>
</dbReference>
<evidence type="ECO:0000256" key="5">
    <source>
        <dbReference type="ARBA" id="ARBA00022801"/>
    </source>
</evidence>
<dbReference type="InterPro" id="IPR016047">
    <property type="entry name" value="M23ase_b-sheet_dom"/>
</dbReference>
<keyword evidence="11" id="KW-1185">Reference proteome</keyword>
<dbReference type="Pfam" id="PF01551">
    <property type="entry name" value="Peptidase_M23"/>
    <property type="match status" value="1"/>
</dbReference>
<comment type="cofactor">
    <cofactor evidence="1">
        <name>Zn(2+)</name>
        <dbReference type="ChEBI" id="CHEBI:29105"/>
    </cofactor>
</comment>
<protein>
    <submittedName>
        <fullName evidence="10">Peptidoglycan DD-metalloendopeptidase family protein</fullName>
    </submittedName>
</protein>
<dbReference type="PANTHER" id="PTHR21666">
    <property type="entry name" value="PEPTIDASE-RELATED"/>
    <property type="match status" value="1"/>
</dbReference>
<evidence type="ECO:0000256" key="4">
    <source>
        <dbReference type="ARBA" id="ARBA00022723"/>
    </source>
</evidence>
<gene>
    <name evidence="10" type="ORF">NBZ79_16140</name>
</gene>
<reference evidence="10" key="1">
    <citation type="submission" date="2022-06" db="EMBL/GenBank/DDBJ databases">
        <title>Sneathiella actinostolidae sp. nov., isolated from a sea anemonein the Western Pacific Ocean.</title>
        <authorList>
            <person name="Wei M.J."/>
        </authorList>
    </citation>
    <scope>NUCLEOTIDE SEQUENCE</scope>
    <source>
        <strain evidence="10">PHK-P5</strain>
    </source>
</reference>
<dbReference type="Gene3D" id="2.70.70.10">
    <property type="entry name" value="Glucose Permease (Domain IIA)"/>
    <property type="match status" value="1"/>
</dbReference>
<evidence type="ECO:0000313" key="10">
    <source>
        <dbReference type="EMBL" id="USG60691.1"/>
    </source>
</evidence>
<evidence type="ECO:0000259" key="8">
    <source>
        <dbReference type="Pfam" id="PF01551"/>
    </source>
</evidence>
<sequence>MPVAAVLAGGIVGAVVATTFMGSSNEPPEVKIAAQAPQIAEKTPEQDQVQLEEKQTNVAVAAYAQPQAPTVEELTKTVSVGKGDTLMKVLTRAGADRSESHQAIAALTEVFDPRDLKIGQDVTLQFSTDDADLTKDSVVPSLMSVSLNEAVDRQLAAIRTPGAGFTAQETVLELDKSLVRAGGVIQNSLFLTAAQAGIPTKTIIDLIRIFSYDVDFQREIQPGDSFEVYFERFSDDTGRILKDGAIHWATMTLSGKEISVYRFKTADDGFTDYYDAKGRSVKKTLMRTPIDGARLTSGFGKRKHPTLGYTKMHRGVDFGARSGTPIMAAGNGVVEVAGRNGGYGNYVRIRHNGSYKTAYAHMKKFAKGVRKGSRVKQGQIIGYVGTTGRSTGPHLHYEVHRGGKQINPLSVKLPAGRKLGGKMLTAFREHSKKLNTEVANTALETQLASSD</sequence>
<proteinExistence type="predicted"/>
<dbReference type="RefSeq" id="WP_251933571.1">
    <property type="nucleotide sequence ID" value="NZ_CP098747.1"/>
</dbReference>
<keyword evidence="6" id="KW-0862">Zinc</keyword>
<name>A0ABY4W1G1_9PROT</name>
<comment type="subcellular location">
    <subcellularLocation>
        <location evidence="2">Cell envelope</location>
    </subcellularLocation>
</comment>
<feature type="domain" description="Csd3-like second N-terminal" evidence="9">
    <location>
        <begin position="182"/>
        <end position="299"/>
    </location>
</feature>
<evidence type="ECO:0000256" key="1">
    <source>
        <dbReference type="ARBA" id="ARBA00001947"/>
    </source>
</evidence>
<dbReference type="InterPro" id="IPR050570">
    <property type="entry name" value="Cell_wall_metabolism_enzyme"/>
</dbReference>
<keyword evidence="5" id="KW-0378">Hydrolase</keyword>
<evidence type="ECO:0000259" key="9">
    <source>
        <dbReference type="Pfam" id="PF19425"/>
    </source>
</evidence>
<dbReference type="InterPro" id="IPR011055">
    <property type="entry name" value="Dup_hybrid_motif"/>
</dbReference>
<evidence type="ECO:0000256" key="3">
    <source>
        <dbReference type="ARBA" id="ARBA00022670"/>
    </source>
</evidence>
<keyword evidence="7" id="KW-0482">Metalloprotease</keyword>
<dbReference type="Gene3D" id="3.10.450.350">
    <property type="match status" value="2"/>
</dbReference>
<keyword evidence="4" id="KW-0479">Metal-binding</keyword>
<dbReference type="PANTHER" id="PTHR21666:SF288">
    <property type="entry name" value="CELL DIVISION PROTEIN YTFB"/>
    <property type="match status" value="1"/>
</dbReference>
<dbReference type="InterPro" id="IPR045834">
    <property type="entry name" value="Csd3_N2"/>
</dbReference>
<organism evidence="10 11">
    <name type="scientific">Sneathiella marina</name>
    <dbReference type="NCBI Taxonomy" id="2950108"/>
    <lineage>
        <taxon>Bacteria</taxon>
        <taxon>Pseudomonadati</taxon>
        <taxon>Pseudomonadota</taxon>
        <taxon>Alphaproteobacteria</taxon>
        <taxon>Sneathiellales</taxon>
        <taxon>Sneathiellaceae</taxon>
        <taxon>Sneathiella</taxon>
    </lineage>
</organism>
<evidence type="ECO:0000256" key="6">
    <source>
        <dbReference type="ARBA" id="ARBA00022833"/>
    </source>
</evidence>
<keyword evidence="3" id="KW-0645">Protease</keyword>
<dbReference type="Proteomes" id="UP001056291">
    <property type="component" value="Chromosome"/>
</dbReference>
<evidence type="ECO:0000256" key="7">
    <source>
        <dbReference type="ARBA" id="ARBA00023049"/>
    </source>
</evidence>
<dbReference type="SUPFAM" id="SSF51261">
    <property type="entry name" value="Duplicated hybrid motif"/>
    <property type="match status" value="1"/>
</dbReference>